<proteinExistence type="predicted"/>
<evidence type="ECO:0000313" key="2">
    <source>
        <dbReference type="EMBL" id="MCH92410.1"/>
    </source>
</evidence>
<reference evidence="2 3" key="1">
    <citation type="journal article" date="2018" name="Front. Plant Sci.">
        <title>Red Clover (Trifolium pratense) and Zigzag Clover (T. medium) - A Picture of Genomic Similarities and Differences.</title>
        <authorList>
            <person name="Dluhosova J."/>
            <person name="Istvanek J."/>
            <person name="Nedelnik J."/>
            <person name="Repkova J."/>
        </authorList>
    </citation>
    <scope>NUCLEOTIDE SEQUENCE [LARGE SCALE GENOMIC DNA]</scope>
    <source>
        <strain evidence="3">cv. 10/8</strain>
        <tissue evidence="2">Leaf</tissue>
    </source>
</reference>
<organism evidence="2 3">
    <name type="scientific">Trifolium medium</name>
    <dbReference type="NCBI Taxonomy" id="97028"/>
    <lineage>
        <taxon>Eukaryota</taxon>
        <taxon>Viridiplantae</taxon>
        <taxon>Streptophyta</taxon>
        <taxon>Embryophyta</taxon>
        <taxon>Tracheophyta</taxon>
        <taxon>Spermatophyta</taxon>
        <taxon>Magnoliopsida</taxon>
        <taxon>eudicotyledons</taxon>
        <taxon>Gunneridae</taxon>
        <taxon>Pentapetalae</taxon>
        <taxon>rosids</taxon>
        <taxon>fabids</taxon>
        <taxon>Fabales</taxon>
        <taxon>Fabaceae</taxon>
        <taxon>Papilionoideae</taxon>
        <taxon>50 kb inversion clade</taxon>
        <taxon>NPAAA clade</taxon>
        <taxon>Hologalegina</taxon>
        <taxon>IRL clade</taxon>
        <taxon>Trifolieae</taxon>
        <taxon>Trifolium</taxon>
    </lineage>
</organism>
<dbReference type="EMBL" id="LXQA010022635">
    <property type="protein sequence ID" value="MCH92410.1"/>
    <property type="molecule type" value="Genomic_DNA"/>
</dbReference>
<feature type="non-terminal residue" evidence="2">
    <location>
        <position position="1"/>
    </location>
</feature>
<sequence>SLHDHVTIVLWNPATGEYKLVPRSHQPYENIEFNPRPLAFGYDHVTDDYKVIRIAQYPIYFEGNWICLLDTDNLFWKKDSAFPYDDDIFWEGWALRVYEPFWEIYSLKNNSWRKLDGIDVPVLWYALCEVNSMA</sequence>
<dbReference type="Proteomes" id="UP000265520">
    <property type="component" value="Unassembled WGS sequence"/>
</dbReference>
<name>A0A392MY14_9FABA</name>
<comment type="caution">
    <text evidence="2">The sequence shown here is derived from an EMBL/GenBank/DDBJ whole genome shotgun (WGS) entry which is preliminary data.</text>
</comment>
<dbReference type="Pfam" id="PF08268">
    <property type="entry name" value="FBA_3"/>
    <property type="match status" value="1"/>
</dbReference>
<gene>
    <name evidence="2" type="ORF">A2U01_0013349</name>
</gene>
<protein>
    <submittedName>
        <fullName evidence="2">F-box protein</fullName>
    </submittedName>
</protein>
<dbReference type="InterPro" id="IPR013187">
    <property type="entry name" value="F-box-assoc_dom_typ3"/>
</dbReference>
<keyword evidence="3" id="KW-1185">Reference proteome</keyword>
<evidence type="ECO:0000259" key="1">
    <source>
        <dbReference type="Pfam" id="PF08268"/>
    </source>
</evidence>
<evidence type="ECO:0000313" key="3">
    <source>
        <dbReference type="Proteomes" id="UP000265520"/>
    </source>
</evidence>
<dbReference type="AlphaFoldDB" id="A0A392MY14"/>
<feature type="domain" description="F-box associated beta-propeller type 3" evidence="1">
    <location>
        <begin position="6"/>
        <end position="79"/>
    </location>
</feature>
<accession>A0A392MY14</accession>